<evidence type="ECO:0000313" key="2">
    <source>
        <dbReference type="EMBL" id="RZO21199.1"/>
    </source>
</evidence>
<dbReference type="CDD" id="cd07389">
    <property type="entry name" value="MPP_PhoD"/>
    <property type="match status" value="1"/>
</dbReference>
<dbReference type="SUPFAM" id="SSF56300">
    <property type="entry name" value="Metallo-dependent phosphatases"/>
    <property type="match status" value="1"/>
</dbReference>
<dbReference type="PANTHER" id="PTHR33987">
    <property type="entry name" value="CALCINEURIN-LIKE METALLO-PHOSPHOESTERASE SUPERFAMILY PROTEIN"/>
    <property type="match status" value="1"/>
</dbReference>
<proteinExistence type="predicted"/>
<dbReference type="AlphaFoldDB" id="A0A520MJ05"/>
<evidence type="ECO:0000259" key="1">
    <source>
        <dbReference type="Pfam" id="PF09423"/>
    </source>
</evidence>
<gene>
    <name evidence="2" type="ORF">EVA96_02240</name>
</gene>
<sequence length="327" mass="38008">MKLYTHMPLFFLFIFYINHIEAEVYKIGFGSCIDQDFPQPIWEPIEKEKVNSFIFLGDNVYGDDDSGNLNKLKSAYTKQKKLLPEWLNNNNTFSIWDDHDYGVNDGGSSFKLKDESQKLYLDFWDIPKNDERHSRKGVYFNKIIELDNFKINLIGLDTRYFRSDLLGAKLFYKKDNRDSSTILGDRQWRWLESVIKTESDLIILMSSIQILATEHRFEKWNLFPKERKKLIALIQSGDIPLLIISGDRHKGALYKLDNIYELTSSSLNKPVAISKLVYENDKLMIGKTYNDENYGVIEINTDQAKVSLSLKNKSGEIINTASINIIN</sequence>
<dbReference type="PANTHER" id="PTHR33987:SF1">
    <property type="entry name" value="CALCINEURIN-LIKE METALLO-PHOSPHOESTERASE SUPERFAMILY PROTEIN"/>
    <property type="match status" value="1"/>
</dbReference>
<reference evidence="2 3" key="1">
    <citation type="submission" date="2019-02" db="EMBL/GenBank/DDBJ databases">
        <title>Prokaryotic population dynamics and viral predation in marine succession experiment using metagenomics: the confinement effect.</title>
        <authorList>
            <person name="Haro-Moreno J.M."/>
            <person name="Rodriguez-Valera F."/>
            <person name="Lopez-Perez M."/>
        </authorList>
    </citation>
    <scope>NUCLEOTIDE SEQUENCE [LARGE SCALE GENOMIC DNA]</scope>
    <source>
        <strain evidence="2">MED-G163</strain>
    </source>
</reference>
<dbReference type="Pfam" id="PF09423">
    <property type="entry name" value="PhoD"/>
    <property type="match status" value="1"/>
</dbReference>
<dbReference type="InterPro" id="IPR029052">
    <property type="entry name" value="Metallo-depent_PP-like"/>
</dbReference>
<dbReference type="EMBL" id="SHBI01000010">
    <property type="protein sequence ID" value="RZO21199.1"/>
    <property type="molecule type" value="Genomic_DNA"/>
</dbReference>
<organism evidence="2 3">
    <name type="scientific">SAR86 cluster bacterium</name>
    <dbReference type="NCBI Taxonomy" id="2030880"/>
    <lineage>
        <taxon>Bacteria</taxon>
        <taxon>Pseudomonadati</taxon>
        <taxon>Pseudomonadota</taxon>
        <taxon>Gammaproteobacteria</taxon>
        <taxon>SAR86 cluster</taxon>
    </lineage>
</organism>
<comment type="caution">
    <text evidence="2">The sequence shown here is derived from an EMBL/GenBank/DDBJ whole genome shotgun (WGS) entry which is preliminary data.</text>
</comment>
<dbReference type="Proteomes" id="UP000315782">
    <property type="component" value="Unassembled WGS sequence"/>
</dbReference>
<dbReference type="InterPro" id="IPR038607">
    <property type="entry name" value="PhoD-like_sf"/>
</dbReference>
<accession>A0A520MJ05</accession>
<evidence type="ECO:0000313" key="3">
    <source>
        <dbReference type="Proteomes" id="UP000315782"/>
    </source>
</evidence>
<protein>
    <submittedName>
        <fullName evidence="2">Alkaline phosphatase family protein</fullName>
    </submittedName>
</protein>
<dbReference type="InterPro" id="IPR018946">
    <property type="entry name" value="PhoD-like_MPP"/>
</dbReference>
<feature type="domain" description="PhoD-like phosphatase metallophosphatase" evidence="1">
    <location>
        <begin position="151"/>
        <end position="266"/>
    </location>
</feature>
<dbReference type="Gene3D" id="3.60.21.70">
    <property type="entry name" value="PhoD-like phosphatase"/>
    <property type="match status" value="1"/>
</dbReference>
<name>A0A520MJ05_9GAMM</name>